<keyword evidence="3" id="KW-1185">Reference proteome</keyword>
<feature type="region of interest" description="Disordered" evidence="1">
    <location>
        <begin position="1"/>
        <end position="410"/>
    </location>
</feature>
<feature type="compositionally biased region" description="Basic and acidic residues" evidence="1">
    <location>
        <begin position="249"/>
        <end position="278"/>
    </location>
</feature>
<feature type="compositionally biased region" description="Basic and acidic residues" evidence="1">
    <location>
        <begin position="287"/>
        <end position="353"/>
    </location>
</feature>
<feature type="compositionally biased region" description="Basic and acidic residues" evidence="1">
    <location>
        <begin position="75"/>
        <end position="104"/>
    </location>
</feature>
<sequence length="615" mass="68430">MYRNAHHGHPARTAWSPAGPCPGHRRNRLRAGRGSHPRAGRSSPRDVRRSRPHGAARDRHGSHLHGEVRGPGNHPHGEVHDPGSRRPRDGVRDPGTHPRAAVRDRHAHRRHHEARDHHGTRPHDAARDPGNHPHGGVHDPGTRRLHDEDRNHPHADHRSHPHDEDHDHPCPDRYDVRRLRGAAHGPGNRRPRDGVRDPGTHPHDGRRNRRLRRVGPGPHGRHGSRPHGAARDRHGTRPHGEVRGPGNHPHGEVHDPGSRRPRDGVRDPGTHPRAAVRDRHAHRRHHEARDHHGTRPHDAARDPGNHPHDGVHDPGTRPPRDEDRNHPHADHRSHPHDEDHDHPCPDRYGDRHREVRGHHRRAGGRGCRGSRPHGADPGPDSRLRGAARDHPDRGTYGARRRHGVPGGRPWSRPAWALCRRGCRTATLRRNGTDGPRRSLARGSRSRRSCHLRPSACPRARRPRAVRRPVRYLCSLLVHFVGSPSGLSTTVHRGWSPPTLGLTRRRPPVGVARCASSLASRGTSTSLSNRDIDNAQTRTSKTALPCTSPARNSRALPSISAHSPSNPADICHSPYDGRETHPYERSTPASEICTSTSGFSSWPASTHEELSVAAAR</sequence>
<evidence type="ECO:0000313" key="2">
    <source>
        <dbReference type="EMBL" id="PRX52874.1"/>
    </source>
</evidence>
<reference evidence="2 3" key="1">
    <citation type="submission" date="2018-03" db="EMBL/GenBank/DDBJ databases">
        <title>Genomic Encyclopedia of Type Strains, Phase III (KMG-III): the genomes of soil and plant-associated and newly described type strains.</title>
        <authorList>
            <person name="Whitman W."/>
        </authorList>
    </citation>
    <scope>NUCLEOTIDE SEQUENCE [LARGE SCALE GENOMIC DNA]</scope>
    <source>
        <strain evidence="2 3">CGMCC 4.7104</strain>
    </source>
</reference>
<feature type="compositionally biased region" description="Basic residues" evidence="1">
    <location>
        <begin position="354"/>
        <end position="371"/>
    </location>
</feature>
<feature type="compositionally biased region" description="Basic residues" evidence="1">
    <location>
        <begin position="1"/>
        <end position="10"/>
    </location>
</feature>
<feature type="compositionally biased region" description="Basic and acidic residues" evidence="1">
    <location>
        <begin position="190"/>
        <end position="205"/>
    </location>
</feature>
<dbReference type="EMBL" id="PVNG01000030">
    <property type="protein sequence ID" value="PRX52874.1"/>
    <property type="molecule type" value="Genomic_DNA"/>
</dbReference>
<dbReference type="AlphaFoldDB" id="A0A2T0M5Z5"/>
<comment type="caution">
    <text evidence="2">The sequence shown here is derived from an EMBL/GenBank/DDBJ whole genome shotgun (WGS) entry which is preliminary data.</text>
</comment>
<protein>
    <submittedName>
        <fullName evidence="2">Uncharacterized protein</fullName>
    </submittedName>
</protein>
<feature type="region of interest" description="Disordered" evidence="1">
    <location>
        <begin position="515"/>
        <end position="615"/>
    </location>
</feature>
<evidence type="ECO:0000313" key="3">
    <source>
        <dbReference type="Proteomes" id="UP000238312"/>
    </source>
</evidence>
<accession>A0A2T0M5Z5</accession>
<feature type="compositionally biased region" description="Polar residues" evidence="1">
    <location>
        <begin position="516"/>
        <end position="541"/>
    </location>
</feature>
<evidence type="ECO:0000256" key="1">
    <source>
        <dbReference type="SAM" id="MobiDB-lite"/>
    </source>
</evidence>
<feature type="compositionally biased region" description="Polar residues" evidence="1">
    <location>
        <begin position="586"/>
        <end position="603"/>
    </location>
</feature>
<feature type="compositionally biased region" description="Basic and acidic residues" evidence="1">
    <location>
        <begin position="574"/>
        <end position="583"/>
    </location>
</feature>
<proteinExistence type="predicted"/>
<name>A0A2T0M5Z5_9ACTN</name>
<feature type="compositionally biased region" description="Basic and acidic residues" evidence="1">
    <location>
        <begin position="113"/>
        <end position="178"/>
    </location>
</feature>
<feature type="compositionally biased region" description="Basic residues" evidence="1">
    <location>
        <begin position="206"/>
        <end position="225"/>
    </location>
</feature>
<feature type="compositionally biased region" description="Basic and acidic residues" evidence="1">
    <location>
        <begin position="379"/>
        <end position="393"/>
    </location>
</feature>
<feature type="region of interest" description="Disordered" evidence="1">
    <location>
        <begin position="426"/>
        <end position="462"/>
    </location>
</feature>
<feature type="compositionally biased region" description="Basic and acidic residues" evidence="1">
    <location>
        <begin position="43"/>
        <end position="68"/>
    </location>
</feature>
<feature type="compositionally biased region" description="Basic residues" evidence="1">
    <location>
        <begin position="23"/>
        <end position="39"/>
    </location>
</feature>
<feature type="compositionally biased region" description="Basic and acidic residues" evidence="1">
    <location>
        <begin position="229"/>
        <end position="242"/>
    </location>
</feature>
<gene>
    <name evidence="2" type="ORF">B0I32_130149</name>
</gene>
<dbReference type="Proteomes" id="UP000238312">
    <property type="component" value="Unassembled WGS sequence"/>
</dbReference>
<organism evidence="2 3">
    <name type="scientific">Nonomuraea fuscirosea</name>
    <dbReference type="NCBI Taxonomy" id="1291556"/>
    <lineage>
        <taxon>Bacteria</taxon>
        <taxon>Bacillati</taxon>
        <taxon>Actinomycetota</taxon>
        <taxon>Actinomycetes</taxon>
        <taxon>Streptosporangiales</taxon>
        <taxon>Streptosporangiaceae</taxon>
        <taxon>Nonomuraea</taxon>
    </lineage>
</organism>